<dbReference type="SMART" id="SM00255">
    <property type="entry name" value="TIR"/>
    <property type="match status" value="1"/>
</dbReference>
<reference evidence="3 4" key="1">
    <citation type="journal article" date="2023" name="G3 (Bethesda)">
        <title>A haplotype-resolved chromosome-scale genome for Quercus rubra L. provides insights into the genetics of adaptive traits for red oak species.</title>
        <authorList>
            <person name="Kapoor B."/>
            <person name="Jenkins J."/>
            <person name="Schmutz J."/>
            <person name="Zhebentyayeva T."/>
            <person name="Kuelheim C."/>
            <person name="Coggeshall M."/>
            <person name="Heim C."/>
            <person name="Lasky J.R."/>
            <person name="Leites L."/>
            <person name="Islam-Faridi N."/>
            <person name="Romero-Severson J."/>
            <person name="DeLeo V.L."/>
            <person name="Lucas S.M."/>
            <person name="Lazic D."/>
            <person name="Gailing O."/>
            <person name="Carlson J."/>
            <person name="Staton M."/>
        </authorList>
    </citation>
    <scope>NUCLEOTIDE SEQUENCE [LARGE SCALE GENOMIC DNA]</scope>
    <source>
        <strain evidence="3">Pseudo-F2</strain>
    </source>
</reference>
<comment type="caution">
    <text evidence="3">The sequence shown here is derived from an EMBL/GenBank/DDBJ whole genome shotgun (WGS) entry which is preliminary data.</text>
</comment>
<dbReference type="AlphaFoldDB" id="A0AAN7FH75"/>
<keyword evidence="1" id="KW-0520">NAD</keyword>
<evidence type="ECO:0000313" key="4">
    <source>
        <dbReference type="Proteomes" id="UP001324115"/>
    </source>
</evidence>
<dbReference type="PANTHER" id="PTHR32009:SF153">
    <property type="entry name" value="TMV RESISTANCE PROTEIN N-LIKE"/>
    <property type="match status" value="1"/>
</dbReference>
<evidence type="ECO:0000313" key="3">
    <source>
        <dbReference type="EMBL" id="KAK4592847.1"/>
    </source>
</evidence>
<dbReference type="Gene3D" id="3.40.50.10140">
    <property type="entry name" value="Toll/interleukin-1 receptor homology (TIR) domain"/>
    <property type="match status" value="1"/>
</dbReference>
<evidence type="ECO:0000256" key="1">
    <source>
        <dbReference type="ARBA" id="ARBA00023027"/>
    </source>
</evidence>
<dbReference type="Pfam" id="PF01582">
    <property type="entry name" value="TIR"/>
    <property type="match status" value="1"/>
</dbReference>
<dbReference type="InterPro" id="IPR000157">
    <property type="entry name" value="TIR_dom"/>
</dbReference>
<gene>
    <name evidence="3" type="ORF">RGQ29_017129</name>
</gene>
<dbReference type="PANTHER" id="PTHR32009">
    <property type="entry name" value="TMV RESISTANCE PROTEIN N-LIKE"/>
    <property type="match status" value="1"/>
</dbReference>
<dbReference type="FunFam" id="3.40.50.10140:FF:000007">
    <property type="entry name" value="Disease resistance protein (TIR-NBS-LRR class)"/>
    <property type="match status" value="1"/>
</dbReference>
<dbReference type="PROSITE" id="PS50104">
    <property type="entry name" value="TIR"/>
    <property type="match status" value="1"/>
</dbReference>
<sequence>MNLFLVPVELPSHHIGKPQSSLVYRKVLKTNNPEPKIIQDIVRELWYKLSHAFLGEDVGRITSEALWSNDVFLNFRGEDTHNSFIGQLHVALKKKGIITFRDYENLERGKYILVELFKAIEKSRFAIVILSKHFATSTWCLEELATIIECMKEKGMIVLPTFYNVDPSNVWKQTGTFAQASTEHEERFKENIEKVQTWRDALREVTNLFG</sequence>
<accession>A0AAN7FH75</accession>
<evidence type="ECO:0000259" key="2">
    <source>
        <dbReference type="PROSITE" id="PS50104"/>
    </source>
</evidence>
<protein>
    <recommendedName>
        <fullName evidence="2">TIR domain-containing protein</fullName>
    </recommendedName>
</protein>
<dbReference type="EMBL" id="JAXUIC010000004">
    <property type="protein sequence ID" value="KAK4592847.1"/>
    <property type="molecule type" value="Genomic_DNA"/>
</dbReference>
<name>A0AAN7FH75_QUERU</name>
<feature type="domain" description="TIR" evidence="2">
    <location>
        <begin position="67"/>
        <end position="205"/>
    </location>
</feature>
<dbReference type="InterPro" id="IPR035897">
    <property type="entry name" value="Toll_tir_struct_dom_sf"/>
</dbReference>
<dbReference type="GO" id="GO:0007165">
    <property type="term" value="P:signal transduction"/>
    <property type="evidence" value="ECO:0007669"/>
    <property type="project" value="InterPro"/>
</dbReference>
<dbReference type="Proteomes" id="UP001324115">
    <property type="component" value="Unassembled WGS sequence"/>
</dbReference>
<dbReference type="SUPFAM" id="SSF52200">
    <property type="entry name" value="Toll/Interleukin receptor TIR domain"/>
    <property type="match status" value="1"/>
</dbReference>
<keyword evidence="4" id="KW-1185">Reference proteome</keyword>
<proteinExistence type="predicted"/>
<organism evidence="3 4">
    <name type="scientific">Quercus rubra</name>
    <name type="common">Northern red oak</name>
    <name type="synonym">Quercus borealis</name>
    <dbReference type="NCBI Taxonomy" id="3512"/>
    <lineage>
        <taxon>Eukaryota</taxon>
        <taxon>Viridiplantae</taxon>
        <taxon>Streptophyta</taxon>
        <taxon>Embryophyta</taxon>
        <taxon>Tracheophyta</taxon>
        <taxon>Spermatophyta</taxon>
        <taxon>Magnoliopsida</taxon>
        <taxon>eudicotyledons</taxon>
        <taxon>Gunneridae</taxon>
        <taxon>Pentapetalae</taxon>
        <taxon>rosids</taxon>
        <taxon>fabids</taxon>
        <taxon>Fagales</taxon>
        <taxon>Fagaceae</taxon>
        <taxon>Quercus</taxon>
    </lineage>
</organism>